<dbReference type="EMBL" id="JAGDFL010000231">
    <property type="protein sequence ID" value="KAG7395017.1"/>
    <property type="molecule type" value="Genomic_DNA"/>
</dbReference>
<dbReference type="AlphaFoldDB" id="A0A8T1WM89"/>
<feature type="compositionally biased region" description="Basic and acidic residues" evidence="1">
    <location>
        <begin position="1"/>
        <end position="14"/>
    </location>
</feature>
<feature type="region of interest" description="Disordered" evidence="1">
    <location>
        <begin position="1"/>
        <end position="21"/>
    </location>
</feature>
<gene>
    <name evidence="2" type="ORF">PHYBOEH_004382</name>
</gene>
<protein>
    <submittedName>
        <fullName evidence="2">Uncharacterized protein</fullName>
    </submittedName>
</protein>
<name>A0A8T1WM89_9STRA</name>
<evidence type="ECO:0000256" key="1">
    <source>
        <dbReference type="SAM" id="MobiDB-lite"/>
    </source>
</evidence>
<comment type="caution">
    <text evidence="2">The sequence shown here is derived from an EMBL/GenBank/DDBJ whole genome shotgun (WGS) entry which is preliminary data.</text>
</comment>
<evidence type="ECO:0000313" key="2">
    <source>
        <dbReference type="EMBL" id="KAG7395017.1"/>
    </source>
</evidence>
<proteinExistence type="predicted"/>
<dbReference type="Proteomes" id="UP000693981">
    <property type="component" value="Unassembled WGS sequence"/>
</dbReference>
<organism evidence="2 3">
    <name type="scientific">Phytophthora boehmeriae</name>
    <dbReference type="NCBI Taxonomy" id="109152"/>
    <lineage>
        <taxon>Eukaryota</taxon>
        <taxon>Sar</taxon>
        <taxon>Stramenopiles</taxon>
        <taxon>Oomycota</taxon>
        <taxon>Peronosporomycetes</taxon>
        <taxon>Peronosporales</taxon>
        <taxon>Peronosporaceae</taxon>
        <taxon>Phytophthora</taxon>
    </lineage>
</organism>
<keyword evidence="3" id="KW-1185">Reference proteome</keyword>
<evidence type="ECO:0000313" key="3">
    <source>
        <dbReference type="Proteomes" id="UP000693981"/>
    </source>
</evidence>
<dbReference type="OrthoDB" id="115879at2759"/>
<accession>A0A8T1WM89</accession>
<sequence>MMRDEGAQAVRGEKAPPSQADEMLREQANLDDVVLREAFAMAMQELVAEKECSFVAKGLCHLCGVKEKRYMPVVNFCPHANEAHSLCREHLRSIYGVRLEDLFAAKEHAVPSQRAMRCMVCTRGCPCSTCIQEKQDELTRYKRFLIAELRRSHTQPTAMKDVRPVAMLGADGRMMIPDRVASAGMAEGRMLLQLELADEQSEMTFQALQE</sequence>
<reference evidence="2" key="1">
    <citation type="submission" date="2021-02" db="EMBL/GenBank/DDBJ databases">
        <authorList>
            <person name="Palmer J.M."/>
        </authorList>
    </citation>
    <scope>NUCLEOTIDE SEQUENCE</scope>
    <source>
        <strain evidence="2">SCRP23</strain>
    </source>
</reference>